<feature type="binding site" evidence="6">
    <location>
        <position position="475"/>
    </location>
    <ligand>
        <name>ATP</name>
        <dbReference type="ChEBI" id="CHEBI:30616"/>
    </ligand>
</feature>
<dbReference type="InterPro" id="IPR025200">
    <property type="entry name" value="PPK_C_dom2"/>
</dbReference>
<feature type="binding site" evidence="6">
    <location>
        <position position="45"/>
    </location>
    <ligand>
        <name>ATP</name>
        <dbReference type="ChEBI" id="CHEBI:30616"/>
    </ligand>
</feature>
<dbReference type="PANTHER" id="PTHR30218">
    <property type="entry name" value="POLYPHOSPHATE KINASE"/>
    <property type="match status" value="1"/>
</dbReference>
<dbReference type="GO" id="GO:0008976">
    <property type="term" value="F:polyphosphate kinase activity"/>
    <property type="evidence" value="ECO:0007669"/>
    <property type="project" value="UniProtKB-EC"/>
</dbReference>
<dbReference type="PIRSF" id="PIRSF015589">
    <property type="entry name" value="PP_kinase"/>
    <property type="match status" value="1"/>
</dbReference>
<dbReference type="InterPro" id="IPR024953">
    <property type="entry name" value="PP_kinase_middle"/>
</dbReference>
<evidence type="ECO:0000256" key="2">
    <source>
        <dbReference type="ARBA" id="ARBA00022679"/>
    </source>
</evidence>
<dbReference type="HAMAP" id="MF_00347">
    <property type="entry name" value="Polyphosphate_kinase"/>
    <property type="match status" value="1"/>
</dbReference>
<evidence type="ECO:0000313" key="12">
    <source>
        <dbReference type="EMBL" id="MFM2485285.1"/>
    </source>
</evidence>
<feature type="binding site" evidence="6">
    <location>
        <position position="599"/>
    </location>
    <ligand>
        <name>ATP</name>
        <dbReference type="ChEBI" id="CHEBI:30616"/>
    </ligand>
</feature>
<dbReference type="Pfam" id="PF02503">
    <property type="entry name" value="PP_kinase"/>
    <property type="match status" value="1"/>
</dbReference>
<dbReference type="Pfam" id="PF13089">
    <property type="entry name" value="PP_kinase_N"/>
    <property type="match status" value="1"/>
</dbReference>
<proteinExistence type="inferred from homology"/>
<sequence>MSDEKLFLEKELSWLSFNERVLQEAQDKSVPLIERMRFLGIFSSNQDEFFKVRVADVKRRMLLSRYNNDDHQGAKHLLSKIQSKTAQLDSAFDETYRELIIALVRRNIFLINETQLSLFHQKWLNQYFQNKILRHITPIIITKEINLIDFLKDDHTYLAVRMADHDSENENALINLRYALVEIPTDDLPRFVGLPPEGSRKKKSLIILDNIIRFSLNDIFSGFFKYDEICAHSIKMTRDAEYDLTDEVDLSLLEAMSEGLKQRLTAEPVRFVYDEQMPQDLLELLKEKLHISSYDHIRGGGRYHSFRDLMSFPNLGRKYLEHPKLPALNSNQFDRYNTAFEAISQQDVLLYYPYQKFSYLSELVRQASFDPAVQGIKINIYRVATNSRIMHSLIEAAHNGKRVTVVVELRARFDEQANIEWAQQLTEAGVRVVFGLPSLKIHSKLLLVQRIEEGQLRYYAHIGTGNFHEKTAKIYTDFALFTKNQEISEEVNNVFKFIERPYRRYKFNHLIISPIESRRRLYSLIDNEIRQANANQPAAITVKVNNLVDVGLINRLYAASKAGVQIRMIVRGMCSLIPEIPGLSDNISIISIVDRFLEHPRVFIFHSSGENKTYISSADWMTRNIDQRIEVGCPIYDPELKRYIHELIELQFIDTTKARIMDKNQSNQYVQRGNRRKIRSQIATYEYIKLHEQQLRLKKLNE</sequence>
<dbReference type="Pfam" id="PF17941">
    <property type="entry name" value="PP_kinase_C_1"/>
    <property type="match status" value="1"/>
</dbReference>
<dbReference type="InterPro" id="IPR025198">
    <property type="entry name" value="PPK_N_dom"/>
</dbReference>
<evidence type="ECO:0000256" key="1">
    <source>
        <dbReference type="ARBA" id="ARBA00022553"/>
    </source>
</evidence>
<comment type="function">
    <text evidence="6 7">Catalyzes the reversible transfer of the terminal phosphate of ATP to form a long-chain polyphosphate (polyP).</text>
</comment>
<dbReference type="NCBIfam" id="NF003917">
    <property type="entry name" value="PRK05443.1-1"/>
    <property type="match status" value="1"/>
</dbReference>
<evidence type="ECO:0000256" key="4">
    <source>
        <dbReference type="ARBA" id="ARBA00022777"/>
    </source>
</evidence>
<dbReference type="Gene3D" id="3.30.1840.10">
    <property type="entry name" value="Polyphosphate kinase middle domain"/>
    <property type="match status" value="1"/>
</dbReference>
<feature type="domain" description="Polyphosphate kinase middle" evidence="8">
    <location>
        <begin position="120"/>
        <end position="312"/>
    </location>
</feature>
<dbReference type="Gene3D" id="3.30.870.10">
    <property type="entry name" value="Endonuclease Chain A"/>
    <property type="match status" value="2"/>
</dbReference>
<feature type="domain" description="Polyphosphate kinase C-terminal" evidence="11">
    <location>
        <begin position="339"/>
        <end position="502"/>
    </location>
</feature>
<comment type="cofactor">
    <cofactor evidence="6">
        <name>Mg(2+)</name>
        <dbReference type="ChEBI" id="CHEBI:18420"/>
    </cofactor>
</comment>
<keyword evidence="13" id="KW-1185">Reference proteome</keyword>
<dbReference type="Gene3D" id="1.20.58.310">
    <property type="entry name" value="Polyphosphate kinase N-terminal domain"/>
    <property type="match status" value="1"/>
</dbReference>
<keyword evidence="6" id="KW-0460">Magnesium</keyword>
<keyword evidence="6" id="KW-0479">Metal-binding</keyword>
<keyword evidence="3 6" id="KW-0547">Nucleotide-binding</keyword>
<comment type="PTM">
    <text evidence="6 7">An intermediate of this reaction is the autophosphorylated ppk in which a phosphate is covalently linked to a histidine residue through a N-P bond.</text>
</comment>
<dbReference type="SUPFAM" id="SSF56024">
    <property type="entry name" value="Phospholipase D/nuclease"/>
    <property type="match status" value="2"/>
</dbReference>
<dbReference type="NCBIfam" id="TIGR03705">
    <property type="entry name" value="poly_P_kin"/>
    <property type="match status" value="1"/>
</dbReference>
<feature type="domain" description="Polyphosphate kinase C-terminal" evidence="10">
    <location>
        <begin position="510"/>
        <end position="681"/>
    </location>
</feature>
<reference evidence="12 13" key="1">
    <citation type="journal article" date="2013" name="Int. J. Syst. Evol. Microbiol.">
        <title>Celerinatantimonas yamalensis sp. nov., a cold-adapted diazotrophic bacterium from a cold permafrost brine.</title>
        <authorList>
            <person name="Shcherbakova V."/>
            <person name="Chuvilskaya N."/>
            <person name="Rivkina E."/>
            <person name="Demidov N."/>
            <person name="Uchaeva V."/>
            <person name="Suetin S."/>
            <person name="Suzina N."/>
            <person name="Gilichinsky D."/>
        </authorList>
    </citation>
    <scope>NUCLEOTIDE SEQUENCE [LARGE SCALE GENOMIC DNA]</scope>
    <source>
        <strain evidence="12 13">C7</strain>
    </source>
</reference>
<protein>
    <recommendedName>
        <fullName evidence="6 7">Polyphosphate kinase</fullName>
        <ecNumber evidence="6 7">2.7.4.1</ecNumber>
    </recommendedName>
    <alternativeName>
        <fullName evidence="6">ATP-polyphosphate phosphotransferase</fullName>
    </alternativeName>
    <alternativeName>
        <fullName evidence="6">Polyphosphoric acid kinase</fullName>
    </alternativeName>
</protein>
<keyword evidence="5 6" id="KW-0067">ATP-binding</keyword>
<evidence type="ECO:0000256" key="7">
    <source>
        <dbReference type="RuleBase" id="RU003800"/>
    </source>
</evidence>
<dbReference type="EMBL" id="JBEQCT010000003">
    <property type="protein sequence ID" value="MFM2485285.1"/>
    <property type="molecule type" value="Genomic_DNA"/>
</dbReference>
<keyword evidence="4 6" id="KW-0418">Kinase</keyword>
<dbReference type="CDD" id="cd09167">
    <property type="entry name" value="PLDc_EcPPK1_C2_like"/>
    <property type="match status" value="1"/>
</dbReference>
<feature type="binding site" evidence="6">
    <location>
        <position position="412"/>
    </location>
    <ligand>
        <name>Mg(2+)</name>
        <dbReference type="ChEBI" id="CHEBI:18420"/>
    </ligand>
</feature>
<dbReference type="InterPro" id="IPR036830">
    <property type="entry name" value="PP_kinase_middle_dom_sf"/>
</dbReference>
<feature type="active site" description="Phosphohistidine intermediate" evidence="6">
    <location>
        <position position="442"/>
    </location>
</feature>
<keyword evidence="1 6" id="KW-0597">Phosphoprotein</keyword>
<dbReference type="InterPro" id="IPR036832">
    <property type="entry name" value="PPK_N_dom_sf"/>
</dbReference>
<comment type="similarity">
    <text evidence="6 7">Belongs to the polyphosphate kinase 1 (PPK1) family.</text>
</comment>
<keyword evidence="2 6" id="KW-0808">Transferase</keyword>
<feature type="binding site" evidence="6">
    <location>
        <position position="382"/>
    </location>
    <ligand>
        <name>Mg(2+)</name>
        <dbReference type="ChEBI" id="CHEBI:18420"/>
    </ligand>
</feature>
<dbReference type="EC" id="2.7.4.1" evidence="6 7"/>
<evidence type="ECO:0000256" key="5">
    <source>
        <dbReference type="ARBA" id="ARBA00022840"/>
    </source>
</evidence>
<comment type="caution">
    <text evidence="12">The sequence shown here is derived from an EMBL/GenBank/DDBJ whole genome shotgun (WGS) entry which is preliminary data.</text>
</comment>
<gene>
    <name evidence="12" type="primary">ppk1</name>
    <name evidence="6" type="synonym">ppk</name>
    <name evidence="12" type="ORF">ABUE30_09455</name>
</gene>
<evidence type="ECO:0000259" key="11">
    <source>
        <dbReference type="Pfam" id="PF17941"/>
    </source>
</evidence>
<evidence type="ECO:0000259" key="10">
    <source>
        <dbReference type="Pfam" id="PF13090"/>
    </source>
</evidence>
<dbReference type="Proteomes" id="UP001629953">
    <property type="component" value="Unassembled WGS sequence"/>
</dbReference>
<dbReference type="PANTHER" id="PTHR30218:SF0">
    <property type="entry name" value="POLYPHOSPHATE KINASE"/>
    <property type="match status" value="1"/>
</dbReference>
<evidence type="ECO:0000259" key="8">
    <source>
        <dbReference type="Pfam" id="PF02503"/>
    </source>
</evidence>
<dbReference type="SUPFAM" id="SSF143724">
    <property type="entry name" value="PHP14-like"/>
    <property type="match status" value="1"/>
</dbReference>
<name>A0ABW9G6J3_9GAMM</name>
<evidence type="ECO:0000259" key="9">
    <source>
        <dbReference type="Pfam" id="PF13089"/>
    </source>
</evidence>
<dbReference type="InterPro" id="IPR041108">
    <property type="entry name" value="PP_kinase_C_1"/>
</dbReference>
<dbReference type="Pfam" id="PF13090">
    <property type="entry name" value="PP_kinase_C"/>
    <property type="match status" value="1"/>
</dbReference>
<comment type="catalytic activity">
    <reaction evidence="6 7">
        <text>[phosphate](n) + ATP = [phosphate](n+1) + ADP</text>
        <dbReference type="Rhea" id="RHEA:19573"/>
        <dbReference type="Rhea" id="RHEA-COMP:9859"/>
        <dbReference type="Rhea" id="RHEA-COMP:14280"/>
        <dbReference type="ChEBI" id="CHEBI:16838"/>
        <dbReference type="ChEBI" id="CHEBI:30616"/>
        <dbReference type="ChEBI" id="CHEBI:456216"/>
        <dbReference type="EC" id="2.7.4.1"/>
    </reaction>
</comment>
<evidence type="ECO:0000256" key="6">
    <source>
        <dbReference type="HAMAP-Rule" id="MF_00347"/>
    </source>
</evidence>
<organism evidence="12 13">
    <name type="scientific">Celerinatantimonas yamalensis</name>
    <dbReference type="NCBI Taxonomy" id="559956"/>
    <lineage>
        <taxon>Bacteria</taxon>
        <taxon>Pseudomonadati</taxon>
        <taxon>Pseudomonadota</taxon>
        <taxon>Gammaproteobacteria</taxon>
        <taxon>Celerinatantimonadaceae</taxon>
        <taxon>Celerinatantimonas</taxon>
    </lineage>
</organism>
<accession>A0ABW9G6J3</accession>
<evidence type="ECO:0000256" key="3">
    <source>
        <dbReference type="ARBA" id="ARBA00022741"/>
    </source>
</evidence>
<dbReference type="CDD" id="cd09164">
    <property type="entry name" value="PLDc_EcPPK1_C1_like"/>
    <property type="match status" value="1"/>
</dbReference>
<dbReference type="InterPro" id="IPR003414">
    <property type="entry name" value="PP_kinase"/>
</dbReference>
<evidence type="ECO:0000313" key="13">
    <source>
        <dbReference type="Proteomes" id="UP001629953"/>
    </source>
</evidence>
<feature type="binding site" evidence="6">
    <location>
        <position position="571"/>
    </location>
    <ligand>
        <name>ATP</name>
        <dbReference type="ChEBI" id="CHEBI:30616"/>
    </ligand>
</feature>
<dbReference type="RefSeq" id="WP_408623496.1">
    <property type="nucleotide sequence ID" value="NZ_JBEQCT010000003.1"/>
</dbReference>
<feature type="domain" description="Polyphosphate kinase N-terminal" evidence="9">
    <location>
        <begin position="7"/>
        <end position="110"/>
    </location>
</feature>
<dbReference type="SUPFAM" id="SSF140356">
    <property type="entry name" value="PPK N-terminal domain-like"/>
    <property type="match status" value="1"/>
</dbReference>